<evidence type="ECO:0000313" key="1">
    <source>
        <dbReference type="EMBL" id="SMP32772.1"/>
    </source>
</evidence>
<gene>
    <name evidence="1" type="ORF">SAMN06264346_11561</name>
</gene>
<keyword evidence="2" id="KW-1185">Reference proteome</keyword>
<sequence>MTGKLVYQGKASGKQLRINTQNFAKGQYFLIIKGLKPMKFIKE</sequence>
<proteinExistence type="predicted"/>
<dbReference type="Proteomes" id="UP001157960">
    <property type="component" value="Unassembled WGS sequence"/>
</dbReference>
<evidence type="ECO:0008006" key="3">
    <source>
        <dbReference type="Google" id="ProtNLM"/>
    </source>
</evidence>
<protein>
    <recommendedName>
        <fullName evidence="3">Secretion system C-terminal sorting domain-containing protein</fullName>
    </recommendedName>
</protein>
<name>A0ABY1PES1_9FLAO</name>
<reference evidence="1 2" key="1">
    <citation type="submission" date="2017-05" db="EMBL/GenBank/DDBJ databases">
        <authorList>
            <person name="Varghese N."/>
            <person name="Submissions S."/>
        </authorList>
    </citation>
    <scope>NUCLEOTIDE SEQUENCE [LARGE SCALE GENOMIC DNA]</scope>
    <source>
        <strain evidence="1 2">DSM 28214</strain>
    </source>
</reference>
<comment type="caution">
    <text evidence="1">The sequence shown here is derived from an EMBL/GenBank/DDBJ whole genome shotgun (WGS) entry which is preliminary data.</text>
</comment>
<evidence type="ECO:0000313" key="2">
    <source>
        <dbReference type="Proteomes" id="UP001157960"/>
    </source>
</evidence>
<organism evidence="1 2">
    <name type="scientific">Chryseobacterium profundimaris</name>
    <dbReference type="NCBI Taxonomy" id="1387275"/>
    <lineage>
        <taxon>Bacteria</taxon>
        <taxon>Pseudomonadati</taxon>
        <taxon>Bacteroidota</taxon>
        <taxon>Flavobacteriia</taxon>
        <taxon>Flavobacteriales</taxon>
        <taxon>Weeksellaceae</taxon>
        <taxon>Chryseobacterium group</taxon>
        <taxon>Chryseobacterium</taxon>
    </lineage>
</organism>
<dbReference type="EMBL" id="FXTZ01000015">
    <property type="protein sequence ID" value="SMP32772.1"/>
    <property type="molecule type" value="Genomic_DNA"/>
</dbReference>
<accession>A0ABY1PES1</accession>